<dbReference type="Pfam" id="PF00358">
    <property type="entry name" value="PTS_EIIA_1"/>
    <property type="match status" value="1"/>
</dbReference>
<feature type="transmembrane region" description="Helical" evidence="12">
    <location>
        <begin position="253"/>
        <end position="276"/>
    </location>
</feature>
<dbReference type="OrthoDB" id="92465at2"/>
<feature type="domain" description="PTS EIIA type-1" evidence="13">
    <location>
        <begin position="504"/>
        <end position="608"/>
    </location>
</feature>
<comment type="subcellular location">
    <subcellularLocation>
        <location evidence="1">Cell membrane</location>
        <topology evidence="1">Multi-pass membrane protein</topology>
    </subcellularLocation>
</comment>
<dbReference type="CDD" id="cd00212">
    <property type="entry name" value="PTS_IIB_glc"/>
    <property type="match status" value="1"/>
</dbReference>
<dbReference type="EMBL" id="SMAA01000005">
    <property type="protein sequence ID" value="TCS80086.1"/>
    <property type="molecule type" value="Genomic_DNA"/>
</dbReference>
<feature type="transmembrane region" description="Helical" evidence="12">
    <location>
        <begin position="442"/>
        <end position="464"/>
    </location>
</feature>
<dbReference type="PROSITE" id="PS51103">
    <property type="entry name" value="PTS_EIIC_TYPE_1"/>
    <property type="match status" value="1"/>
</dbReference>
<dbReference type="PANTHER" id="PTHR30175:SF1">
    <property type="entry name" value="PTS SYSTEM ARBUTIN-, CELLOBIOSE-, AND SALICIN-SPECIFIC EIIBC COMPONENT-RELATED"/>
    <property type="match status" value="1"/>
</dbReference>
<dbReference type="NCBIfam" id="TIGR01995">
    <property type="entry name" value="PTS-II-ABC-beta"/>
    <property type="match status" value="1"/>
</dbReference>
<dbReference type="Gene3D" id="2.70.70.10">
    <property type="entry name" value="Glucose Permease (Domain IIA)"/>
    <property type="match status" value="1"/>
</dbReference>
<feature type="transmembrane region" description="Helical" evidence="12">
    <location>
        <begin position="111"/>
        <end position="138"/>
    </location>
</feature>
<evidence type="ECO:0000256" key="5">
    <source>
        <dbReference type="ARBA" id="ARBA00022679"/>
    </source>
</evidence>
<feature type="active site" description="Phosphocysteine intermediate; for EIIB activity" evidence="11">
    <location>
        <position position="27"/>
    </location>
</feature>
<keyword evidence="17" id="KW-1185">Reference proteome</keyword>
<comment type="caution">
    <text evidence="16">The sequence shown here is derived from an EMBL/GenBank/DDBJ whole genome shotgun (WGS) entry which is preliminary data.</text>
</comment>
<dbReference type="PROSITE" id="PS51098">
    <property type="entry name" value="PTS_EIIB_TYPE_1"/>
    <property type="match status" value="1"/>
</dbReference>
<feature type="domain" description="PTS EIIB type-1" evidence="14">
    <location>
        <begin position="5"/>
        <end position="87"/>
    </location>
</feature>
<accession>A0A4R3KAG2</accession>
<feature type="transmembrane region" description="Helical" evidence="12">
    <location>
        <begin position="214"/>
        <end position="241"/>
    </location>
</feature>
<dbReference type="Gene3D" id="3.30.1360.60">
    <property type="entry name" value="Glucose permease domain IIB"/>
    <property type="match status" value="1"/>
</dbReference>
<dbReference type="InterPro" id="IPR018113">
    <property type="entry name" value="PTrfase_EIIB_Cys"/>
</dbReference>
<dbReference type="InterPro" id="IPR003352">
    <property type="entry name" value="PTS_EIIC"/>
</dbReference>
<feature type="domain" description="PTS EIIC type-1" evidence="15">
    <location>
        <begin position="106"/>
        <end position="475"/>
    </location>
</feature>
<dbReference type="InterPro" id="IPR013013">
    <property type="entry name" value="PTS_EIIC_1"/>
</dbReference>
<dbReference type="RefSeq" id="WP_132548461.1">
    <property type="nucleotide sequence ID" value="NZ_SMAA01000005.1"/>
</dbReference>
<evidence type="ECO:0000256" key="3">
    <source>
        <dbReference type="ARBA" id="ARBA00022475"/>
    </source>
</evidence>
<dbReference type="PROSITE" id="PS00371">
    <property type="entry name" value="PTS_EIIA_TYPE_1_HIS"/>
    <property type="match status" value="1"/>
</dbReference>
<sequence length="634" mass="67976">MKKYEQLAKTIMENIGGEKNVISVTHCITRLRFKLHDENKAKTEILKSTDGIVTVVQSGGQYQVVIGNAVGDVYDTILDVFGISANKEAGNDVANKKIGLLDRFIDTVSGIFTPVLGVLAASGMVKGFTALLVALSIIDAKGGTYQILTTVGDGFFYFLPIFLGLTAARKFKMSEFTAMGVGAALVYPTLSAIMKGQTLYELMGGTLFASQIKIEFIGIPVILMNYASSVIPIIIAVYFGAKIERIIAKFMPTVLKGFMVPFCTLLIVIPLTFIVIGPIATWAGQLVGAVATGIFNLSPVLAGIFIGGLWQVFVMFGLHWGLVPIMLNNVSVMGFDPVIVTYFGATFAQIGVVLAIMLRTKDKKLKALAAPAFISGIFGVTEPAIYGVTLPRKKYFIISCIGAGIGGAVIAFFGVKLFVFGGLGIFGYPCFINTVTNDVSGMYYGILASAVSFLAGFVITFPIYRDEKNITMTSSTAGKEQIVKQEIIKTPIMGKIVPLGDVPDEAFASGVLGKGIAVDPLNGQVIAPTDCTVVTLFSTGHAVGLITDKGIELLIHVGIDTVKLEGKYFTVKIKQGEHVKKGQILIEFDVEKIKAAGYSTITPVLVTNHTEYLDIIPTNKKEIKKDDTLITVVI</sequence>
<dbReference type="InterPro" id="IPR011297">
    <property type="entry name" value="PTS_IIABC_b_glu"/>
</dbReference>
<name>A0A4R3KAG2_9FIRM</name>
<evidence type="ECO:0000256" key="6">
    <source>
        <dbReference type="ARBA" id="ARBA00022683"/>
    </source>
</evidence>
<keyword evidence="7 12" id="KW-0812">Transmembrane</keyword>
<feature type="transmembrane region" description="Helical" evidence="12">
    <location>
        <begin position="176"/>
        <end position="194"/>
    </location>
</feature>
<dbReference type="AlphaFoldDB" id="A0A4R3KAG2"/>
<keyword evidence="3" id="KW-1003">Cell membrane</keyword>
<keyword evidence="10 12" id="KW-0472">Membrane</keyword>
<keyword evidence="4" id="KW-0762">Sugar transport</keyword>
<dbReference type="PANTHER" id="PTHR30175">
    <property type="entry name" value="PHOSPHOTRANSFERASE SYSTEM TRANSPORT PROTEIN"/>
    <property type="match status" value="1"/>
</dbReference>
<dbReference type="GO" id="GO:0090589">
    <property type="term" value="F:protein-phosphocysteine-trehalose phosphotransferase system transporter activity"/>
    <property type="evidence" value="ECO:0007669"/>
    <property type="project" value="TreeGrafter"/>
</dbReference>
<dbReference type="GO" id="GO:0008982">
    <property type="term" value="F:protein-N(PI)-phosphohistidine-sugar phosphotransferase activity"/>
    <property type="evidence" value="ECO:0007669"/>
    <property type="project" value="InterPro"/>
</dbReference>
<keyword evidence="6" id="KW-0598">Phosphotransferase system</keyword>
<keyword evidence="2" id="KW-0813">Transport</keyword>
<dbReference type="SUPFAM" id="SSF55604">
    <property type="entry name" value="Glucose permease domain IIB"/>
    <property type="match status" value="1"/>
</dbReference>
<evidence type="ECO:0000256" key="4">
    <source>
        <dbReference type="ARBA" id="ARBA00022597"/>
    </source>
</evidence>
<dbReference type="InterPro" id="IPR050558">
    <property type="entry name" value="PTS_Sugar-Specific_Components"/>
</dbReference>
<feature type="transmembrane region" description="Helical" evidence="12">
    <location>
        <begin position="309"/>
        <end position="327"/>
    </location>
</feature>
<keyword evidence="8" id="KW-0418">Kinase</keyword>
<dbReference type="GO" id="GO:0005886">
    <property type="term" value="C:plasma membrane"/>
    <property type="evidence" value="ECO:0007669"/>
    <property type="project" value="UniProtKB-SubCell"/>
</dbReference>
<organism evidence="16 17">
    <name type="scientific">Pectinatus cerevisiiphilus</name>
    <dbReference type="NCBI Taxonomy" id="86956"/>
    <lineage>
        <taxon>Bacteria</taxon>
        <taxon>Bacillati</taxon>
        <taxon>Bacillota</taxon>
        <taxon>Negativicutes</taxon>
        <taxon>Selenomonadales</taxon>
        <taxon>Selenomonadaceae</taxon>
        <taxon>Pectinatus</taxon>
    </lineage>
</organism>
<evidence type="ECO:0000259" key="15">
    <source>
        <dbReference type="PROSITE" id="PS51103"/>
    </source>
</evidence>
<evidence type="ECO:0000313" key="17">
    <source>
        <dbReference type="Proteomes" id="UP000295188"/>
    </source>
</evidence>
<evidence type="ECO:0000256" key="7">
    <source>
        <dbReference type="ARBA" id="ARBA00022692"/>
    </source>
</evidence>
<dbReference type="FunFam" id="2.70.70.10:FF:000001">
    <property type="entry name" value="PTS system glucose-specific IIA component"/>
    <property type="match status" value="1"/>
</dbReference>
<protein>
    <submittedName>
        <fullName evidence="16">PTS system beta-glucoside-specific IIA component (Glc family) /PTS system beta-glucoside-specific IIB component (Glc family) /PTS system beta-glucoside-specific IIC component (Glc family)</fullName>
    </submittedName>
</protein>
<dbReference type="GO" id="GO:0016301">
    <property type="term" value="F:kinase activity"/>
    <property type="evidence" value="ECO:0007669"/>
    <property type="project" value="UniProtKB-KW"/>
</dbReference>
<dbReference type="NCBIfam" id="TIGR00830">
    <property type="entry name" value="PTBA"/>
    <property type="match status" value="1"/>
</dbReference>
<dbReference type="SUPFAM" id="SSF51261">
    <property type="entry name" value="Duplicated hybrid motif"/>
    <property type="match status" value="1"/>
</dbReference>
<dbReference type="InterPro" id="IPR001996">
    <property type="entry name" value="PTS_IIB_1"/>
</dbReference>
<evidence type="ECO:0000256" key="9">
    <source>
        <dbReference type="ARBA" id="ARBA00022989"/>
    </source>
</evidence>
<evidence type="ECO:0000256" key="1">
    <source>
        <dbReference type="ARBA" id="ARBA00004651"/>
    </source>
</evidence>
<evidence type="ECO:0000256" key="12">
    <source>
        <dbReference type="SAM" id="Phobius"/>
    </source>
</evidence>
<dbReference type="GO" id="GO:0015771">
    <property type="term" value="P:trehalose transport"/>
    <property type="evidence" value="ECO:0007669"/>
    <property type="project" value="TreeGrafter"/>
</dbReference>
<dbReference type="GO" id="GO:0009401">
    <property type="term" value="P:phosphoenolpyruvate-dependent sugar phosphotransferase system"/>
    <property type="evidence" value="ECO:0007669"/>
    <property type="project" value="UniProtKB-KW"/>
</dbReference>
<dbReference type="PROSITE" id="PS51093">
    <property type="entry name" value="PTS_EIIA_TYPE_1"/>
    <property type="match status" value="1"/>
</dbReference>
<dbReference type="InterPro" id="IPR001127">
    <property type="entry name" value="PTS_EIIA_1_perm"/>
</dbReference>
<evidence type="ECO:0000259" key="13">
    <source>
        <dbReference type="PROSITE" id="PS51093"/>
    </source>
</evidence>
<feature type="transmembrane region" description="Helical" evidence="12">
    <location>
        <begin position="144"/>
        <end position="164"/>
    </location>
</feature>
<dbReference type="InterPro" id="IPR011055">
    <property type="entry name" value="Dup_hybrid_motif"/>
</dbReference>
<proteinExistence type="predicted"/>
<evidence type="ECO:0000256" key="2">
    <source>
        <dbReference type="ARBA" id="ARBA00022448"/>
    </source>
</evidence>
<evidence type="ECO:0000256" key="10">
    <source>
        <dbReference type="ARBA" id="ARBA00023136"/>
    </source>
</evidence>
<dbReference type="FunFam" id="3.30.1360.60:FF:000001">
    <property type="entry name" value="PTS system glucose-specific IIBC component PtsG"/>
    <property type="match status" value="1"/>
</dbReference>
<dbReference type="Pfam" id="PF02378">
    <property type="entry name" value="PTS_EIIC"/>
    <property type="match status" value="1"/>
</dbReference>
<feature type="transmembrane region" description="Helical" evidence="12">
    <location>
        <begin position="395"/>
        <end position="413"/>
    </location>
</feature>
<evidence type="ECO:0000256" key="11">
    <source>
        <dbReference type="PROSITE-ProRule" id="PRU00421"/>
    </source>
</evidence>
<gene>
    <name evidence="16" type="ORF">EDC37_105158</name>
</gene>
<dbReference type="PROSITE" id="PS01035">
    <property type="entry name" value="PTS_EIIB_TYPE_1_CYS"/>
    <property type="match status" value="1"/>
</dbReference>
<evidence type="ECO:0000313" key="16">
    <source>
        <dbReference type="EMBL" id="TCS80086.1"/>
    </source>
</evidence>
<feature type="transmembrane region" description="Helical" evidence="12">
    <location>
        <begin position="339"/>
        <end position="358"/>
    </location>
</feature>
<dbReference type="Pfam" id="PF00367">
    <property type="entry name" value="PTS_EIIB"/>
    <property type="match status" value="1"/>
</dbReference>
<evidence type="ECO:0000256" key="8">
    <source>
        <dbReference type="ARBA" id="ARBA00022777"/>
    </source>
</evidence>
<reference evidence="16 17" key="1">
    <citation type="submission" date="2019-03" db="EMBL/GenBank/DDBJ databases">
        <title>Genomic Encyclopedia of Type Strains, Phase IV (KMG-IV): sequencing the most valuable type-strain genomes for metagenomic binning, comparative biology and taxonomic classification.</title>
        <authorList>
            <person name="Goeker M."/>
        </authorList>
    </citation>
    <scope>NUCLEOTIDE SEQUENCE [LARGE SCALE GENOMIC DNA]</scope>
    <source>
        <strain evidence="16 17">DSM 20467</strain>
    </source>
</reference>
<keyword evidence="5" id="KW-0808">Transferase</keyword>
<dbReference type="Proteomes" id="UP000295188">
    <property type="component" value="Unassembled WGS sequence"/>
</dbReference>
<keyword evidence="9 12" id="KW-1133">Transmembrane helix</keyword>
<feature type="transmembrane region" description="Helical" evidence="12">
    <location>
        <begin position="370"/>
        <end position="389"/>
    </location>
</feature>
<dbReference type="InterPro" id="IPR036878">
    <property type="entry name" value="Glu_permease_IIB"/>
</dbReference>
<evidence type="ECO:0000259" key="14">
    <source>
        <dbReference type="PROSITE" id="PS51098"/>
    </source>
</evidence>